<dbReference type="EMBL" id="JAACJO010000016">
    <property type="protein sequence ID" value="KAF5349677.1"/>
    <property type="molecule type" value="Genomic_DNA"/>
</dbReference>
<feature type="compositionally biased region" description="Acidic residues" evidence="1">
    <location>
        <begin position="314"/>
        <end position="326"/>
    </location>
</feature>
<proteinExistence type="predicted"/>
<feature type="compositionally biased region" description="Basic and acidic residues" evidence="1">
    <location>
        <begin position="216"/>
        <end position="243"/>
    </location>
</feature>
<evidence type="ECO:0000313" key="4">
    <source>
        <dbReference type="Proteomes" id="UP000559027"/>
    </source>
</evidence>
<feature type="region of interest" description="Disordered" evidence="1">
    <location>
        <begin position="814"/>
        <end position="986"/>
    </location>
</feature>
<dbReference type="CDD" id="cd11655">
    <property type="entry name" value="rap1_myb-like"/>
    <property type="match status" value="2"/>
</dbReference>
<sequence>MSGYTAKEEDYLCNYIAEARPNETGRQGNTIYRALVENLDKWPWAKTHSWQGWRERYRTHKEEFDRKIRKIQKARGIDPNNVEQTPPQPSQRAVFTDTEDKLLVKYLARYNPQLRGRNGNDVYKRLVQNEDGKWNWSRTHSWHSWRHRYVSRQDSFDRKIGRYIERHNIPIPETPRPIARDRDSGRPVKRQRIDELDAQEEQLANLVLSTPGLQDDTPRGSRIKEEPTVKEPAVKMESIKREPSPGVVQANGARSAITPETVKAEDDDSSDDSEEDDENRLPPGSEDYDGEIFEDAEEDKAENSVVPQQRDVNGDDGDDENLDIDPDLVIPSKRRTDSPQHVQESANDQSKISIPVTEEDGALRSPPKSSPLKPPVKSRPRINHNTFTLASQSRRRVDDPFEDSPPPPAKQERTLPIAQKHLPAYKEGPYGNRLNGTRSKKADESSTEDSDTEVGNAKTTWPPMRKRMKALEAPQESEVKGGNEADVKPQAAEKRRREKGKAKANEGALDREAEPQEIVQNTTEISSFLPEEVLGPTKPRTLNQNGFAQNIPEPGPSRITPLKRRKTDIFAPTPRSVRSSALKCHSTGSTPDPNTTNDVTSLITSRPSTRTINLRHELANRSLNQPIRRPSSRASYASHTSGISEEDVLTLQEMGIQMAVQKLSQEFGFTEAVVHKLWNDLKSLRLLREVLTDMKEGAERSMSDWIERASVRLSKSVSRSPTTSKREPMPVVRYISLSARPSIEPPSAHGSSTSAKRHRRRSRSSTGHPGSRSLEITPVDPRDASAAMEVGYEPLTGTRAGKYTRLVKLGREDEALKREQRRVSNVAYSPRRGEKQHEADFRERQVVEGEADDGGDAEAEVEDEVEIEIWDEEDEDEDQNEEQDEEMLDVQDGDDAIEEAPREAHPDVSEDHDMDVDSPPEQPPSNHNRQQKQERERDEDDGEEHQHNQTQENEVQDDRERSDDELEDEELISIKSGSPGDEGEVEALVQTRSDAERWKEVEHRFLAANRQIVKELRDIEKDFNPSFMMKWIGAQVSVI</sequence>
<feature type="region of interest" description="Disordered" evidence="1">
    <location>
        <begin position="206"/>
        <end position="601"/>
    </location>
</feature>
<dbReference type="InterPro" id="IPR015010">
    <property type="entry name" value="TERF2IP_Myb"/>
</dbReference>
<reference evidence="3 4" key="1">
    <citation type="journal article" date="2020" name="ISME J.">
        <title>Uncovering the hidden diversity of litter-decomposition mechanisms in mushroom-forming fungi.</title>
        <authorList>
            <person name="Floudas D."/>
            <person name="Bentzer J."/>
            <person name="Ahren D."/>
            <person name="Johansson T."/>
            <person name="Persson P."/>
            <person name="Tunlid A."/>
        </authorList>
    </citation>
    <scope>NUCLEOTIDE SEQUENCE [LARGE SCALE GENOMIC DNA]</scope>
    <source>
        <strain evidence="3 4">CBS 146.42</strain>
    </source>
</reference>
<protein>
    <recommendedName>
        <fullName evidence="2">TERF2-interacting telomeric protein 1 Myb domain-containing protein</fullName>
    </recommendedName>
</protein>
<feature type="compositionally biased region" description="Polar residues" evidence="1">
    <location>
        <begin position="586"/>
        <end position="601"/>
    </location>
</feature>
<feature type="compositionally biased region" description="Low complexity" evidence="1">
    <location>
        <begin position="764"/>
        <end position="773"/>
    </location>
</feature>
<feature type="compositionally biased region" description="Polar residues" evidence="1">
    <location>
        <begin position="339"/>
        <end position="352"/>
    </location>
</feature>
<feature type="compositionally biased region" description="Basic and acidic residues" evidence="1">
    <location>
        <begin position="831"/>
        <end position="847"/>
    </location>
</feature>
<feature type="compositionally biased region" description="Polar residues" evidence="1">
    <location>
        <begin position="713"/>
        <end position="723"/>
    </location>
</feature>
<name>A0A8H5FUZ0_9AGAR</name>
<feature type="compositionally biased region" description="Basic and acidic residues" evidence="1">
    <location>
        <begin position="178"/>
        <end position="190"/>
    </location>
</feature>
<evidence type="ECO:0000256" key="1">
    <source>
        <dbReference type="SAM" id="MobiDB-lite"/>
    </source>
</evidence>
<feature type="region of interest" description="Disordered" evidence="1">
    <location>
        <begin position="168"/>
        <end position="190"/>
    </location>
</feature>
<dbReference type="AlphaFoldDB" id="A0A8H5FUZ0"/>
<feature type="region of interest" description="Disordered" evidence="1">
    <location>
        <begin position="712"/>
        <end position="782"/>
    </location>
</feature>
<accession>A0A8H5FUZ0</accession>
<feature type="compositionally biased region" description="Basic and acidic residues" evidence="1">
    <location>
        <begin position="899"/>
        <end position="911"/>
    </location>
</feature>
<comment type="caution">
    <text evidence="3">The sequence shown here is derived from an EMBL/GenBank/DDBJ whole genome shotgun (WGS) entry which is preliminary data.</text>
</comment>
<feature type="compositionally biased region" description="Acidic residues" evidence="1">
    <location>
        <begin position="265"/>
        <end position="278"/>
    </location>
</feature>
<feature type="compositionally biased region" description="Polar residues" evidence="1">
    <location>
        <begin position="383"/>
        <end position="392"/>
    </location>
</feature>
<dbReference type="Pfam" id="PF08914">
    <property type="entry name" value="Myb_Rap1"/>
    <property type="match status" value="2"/>
</dbReference>
<dbReference type="InterPro" id="IPR009057">
    <property type="entry name" value="Homeodomain-like_sf"/>
</dbReference>
<evidence type="ECO:0000313" key="3">
    <source>
        <dbReference type="EMBL" id="KAF5349677.1"/>
    </source>
</evidence>
<gene>
    <name evidence="3" type="ORF">D9756_008879</name>
</gene>
<feature type="domain" description="TERF2-interacting telomeric protein 1 Myb" evidence="2">
    <location>
        <begin position="95"/>
        <end position="152"/>
    </location>
</feature>
<dbReference type="Proteomes" id="UP000559027">
    <property type="component" value="Unassembled WGS sequence"/>
</dbReference>
<dbReference type="Gene3D" id="1.10.10.60">
    <property type="entry name" value="Homeodomain-like"/>
    <property type="match status" value="2"/>
</dbReference>
<organism evidence="3 4">
    <name type="scientific">Leucocoprinus leucothites</name>
    <dbReference type="NCBI Taxonomy" id="201217"/>
    <lineage>
        <taxon>Eukaryota</taxon>
        <taxon>Fungi</taxon>
        <taxon>Dikarya</taxon>
        <taxon>Basidiomycota</taxon>
        <taxon>Agaricomycotina</taxon>
        <taxon>Agaricomycetes</taxon>
        <taxon>Agaricomycetidae</taxon>
        <taxon>Agaricales</taxon>
        <taxon>Agaricineae</taxon>
        <taxon>Agaricaceae</taxon>
        <taxon>Leucocoprinus</taxon>
    </lineage>
</organism>
<keyword evidence="4" id="KW-1185">Reference proteome</keyword>
<dbReference type="SUPFAM" id="SSF46689">
    <property type="entry name" value="Homeodomain-like"/>
    <property type="match status" value="2"/>
</dbReference>
<feature type="domain" description="TERF2-interacting telomeric protein 1 Myb" evidence="2">
    <location>
        <begin position="4"/>
        <end position="61"/>
    </location>
</feature>
<feature type="compositionally biased region" description="Acidic residues" evidence="1">
    <location>
        <begin position="849"/>
        <end position="898"/>
    </location>
</feature>
<feature type="compositionally biased region" description="Acidic residues" evidence="1">
    <location>
        <begin position="286"/>
        <end position="300"/>
    </location>
</feature>
<evidence type="ECO:0000259" key="2">
    <source>
        <dbReference type="Pfam" id="PF08914"/>
    </source>
</evidence>
<dbReference type="OrthoDB" id="435460at2759"/>
<feature type="compositionally biased region" description="Basic and acidic residues" evidence="1">
    <location>
        <begin position="477"/>
        <end position="514"/>
    </location>
</feature>